<evidence type="ECO:0000256" key="1">
    <source>
        <dbReference type="ARBA" id="ARBA00022734"/>
    </source>
</evidence>
<accession>A0A914HKU7</accession>
<evidence type="ECO:0000256" key="3">
    <source>
        <dbReference type="SAM" id="SignalP"/>
    </source>
</evidence>
<feature type="chain" id="PRO_5037823798" evidence="3">
    <location>
        <begin position="24"/>
        <end position="1153"/>
    </location>
</feature>
<evidence type="ECO:0000313" key="6">
    <source>
        <dbReference type="WBParaSite" id="Gr19_v10_g2251.t2"/>
    </source>
</evidence>
<dbReference type="InterPro" id="IPR013320">
    <property type="entry name" value="ConA-like_dom_sf"/>
</dbReference>
<dbReference type="InterPro" id="IPR001079">
    <property type="entry name" value="Galectin_CRD"/>
</dbReference>
<name>A0A914HKU7_GLORO</name>
<dbReference type="Gene3D" id="2.60.120.200">
    <property type="match status" value="2"/>
</dbReference>
<dbReference type="Pfam" id="PF00337">
    <property type="entry name" value="Gal-bind_lectin"/>
    <property type="match status" value="1"/>
</dbReference>
<evidence type="ECO:0000256" key="2">
    <source>
        <dbReference type="SAM" id="MobiDB-lite"/>
    </source>
</evidence>
<keyword evidence="1" id="KW-0430">Lectin</keyword>
<evidence type="ECO:0000313" key="5">
    <source>
        <dbReference type="Proteomes" id="UP000887572"/>
    </source>
</evidence>
<dbReference type="AlphaFoldDB" id="A0A914HKU7"/>
<keyword evidence="3" id="KW-0732">Signal</keyword>
<dbReference type="Proteomes" id="UP000887572">
    <property type="component" value="Unplaced"/>
</dbReference>
<protein>
    <submittedName>
        <fullName evidence="6">Galectin domain-containing protein</fullName>
    </submittedName>
</protein>
<dbReference type="WBParaSite" id="Gr19_v10_g2251.t2">
    <property type="protein sequence ID" value="Gr19_v10_g2251.t2"/>
    <property type="gene ID" value="Gr19_v10_g2251"/>
</dbReference>
<feature type="signal peptide" evidence="3">
    <location>
        <begin position="1"/>
        <end position="23"/>
    </location>
</feature>
<dbReference type="PROSITE" id="PS51304">
    <property type="entry name" value="GALECTIN"/>
    <property type="match status" value="1"/>
</dbReference>
<feature type="compositionally biased region" description="Basic residues" evidence="2">
    <location>
        <begin position="1054"/>
        <end position="1065"/>
    </location>
</feature>
<dbReference type="GO" id="GO:0030246">
    <property type="term" value="F:carbohydrate binding"/>
    <property type="evidence" value="ECO:0007669"/>
    <property type="project" value="UniProtKB-KW"/>
</dbReference>
<reference evidence="6" key="1">
    <citation type="submission" date="2022-11" db="UniProtKB">
        <authorList>
            <consortium name="WormBaseParasite"/>
        </authorList>
    </citation>
    <scope>IDENTIFICATION</scope>
</reference>
<proteinExistence type="predicted"/>
<evidence type="ECO:0000259" key="4">
    <source>
        <dbReference type="PROSITE" id="PS51304"/>
    </source>
</evidence>
<feature type="domain" description="Galectin" evidence="4">
    <location>
        <begin position="588"/>
        <end position="747"/>
    </location>
</feature>
<feature type="region of interest" description="Disordered" evidence="2">
    <location>
        <begin position="1051"/>
        <end position="1070"/>
    </location>
</feature>
<dbReference type="SUPFAM" id="SSF49899">
    <property type="entry name" value="Concanavalin A-like lectins/glucanases"/>
    <property type="match status" value="1"/>
</dbReference>
<sequence>MNAKCNFIKSILCFLALLHAAQPQKKTNPTRLTGLGKNLSTIPVALLDQCFPYEESKTFGIEFRLPRTGGRCDDGLIICYTGSLATRTLDNVHSMNGLSVNSKLFNVDNAVNNSLAKYCTEAMNVSWHGIKVHTEKSSGKSIIKLSTSLLEDKEQSFEIPDAQRQFIIHFGNKNEFSAYLTVEGKRIDLDVEKAKQYMKLAPKGAHLKDFVGFWTLGLDMLPWMDHEVELYVNRTCSCTMEAWFILPTDLEEFNDPDMPTSGLAGDNCPKNTDITVPLNKTLQANHMILIRMLTDEQIQNVSFEILAASESGIEAPLMAFTISKSGADICYRVNKAAHFDKPFDWVFENVHLPEENGSRQIDFIIALTEYSYGIVMNKRLLGGQEFYPANWAKGLPFNDMTSLRVRGQFLLLKNPLPVMSFNYVQQNYEPQIFHDIFIQSVPDLHIGDTLTFRIKTHNLRGDRHFTISLLHNRPLEEHKTIGATALRMRVWHNQIEFKSFIEHHGTQTRNTTETTINTGAMEFRIELLRSNGYEIFKDNKPVFIFAEHLPVWAIDYIRVSGSEKGVVELLGEPFIGKEISHDKDRANFTQKLNTLLNYGDKILIDAQINKTTQSFAILLLHEALKETTKIGDVVLKLEFNFNHSQATDDCNGTVQCKSLLHTKTEDGKWTNMSNATAHRLNKYGQKFTISIKCMADNFTIQIDDVAFQLNCPYPKERINTKEVDFPPWAVDHIRIGGQVAVHSLSVKHEQNSIVDPFKKQINESNGFLQNGDLISVKIPIKIKNWNDSFSVTINLYNEGLGWNPIIGKAILNVTFNETKAFYLSSYDDGDDEKRMHREAQQKCPITKLNTTELKELDFQIRVIDNRFHTDVTGFNVKFNNMDSCSYNYSVASWAVQYITIVYEKVELGTPGITCVPEERCMGQINQTEDYCAQQNCGVRKSNKTSVTEESCMGGIHPNAFLGTGKFGHQEVWAPEVWAPGSLGTRSLGTGKFGHQEVWAPEVWAPGSLGTRKFGHREVWAPGSLGTRSLGTGKFGHQEVWAPEVWAPGSLGTRKFGHRERRKSGKNHGETRPILALNPISLEKKSGEEASSTATTYHQAAWPNNGEEPIYGANPLMDPAWNYEEPRDIGIPPHYDPEAENQEFFDNIYNKYKN</sequence>
<keyword evidence="5" id="KW-1185">Reference proteome</keyword>
<organism evidence="5 6">
    <name type="scientific">Globodera rostochiensis</name>
    <name type="common">Golden nematode worm</name>
    <name type="synonym">Heterodera rostochiensis</name>
    <dbReference type="NCBI Taxonomy" id="31243"/>
    <lineage>
        <taxon>Eukaryota</taxon>
        <taxon>Metazoa</taxon>
        <taxon>Ecdysozoa</taxon>
        <taxon>Nematoda</taxon>
        <taxon>Chromadorea</taxon>
        <taxon>Rhabditida</taxon>
        <taxon>Tylenchina</taxon>
        <taxon>Tylenchomorpha</taxon>
        <taxon>Tylenchoidea</taxon>
        <taxon>Heteroderidae</taxon>
        <taxon>Heteroderinae</taxon>
        <taxon>Globodera</taxon>
    </lineage>
</organism>